<dbReference type="InterPro" id="IPR013057">
    <property type="entry name" value="AA_transpt_TM"/>
</dbReference>
<evidence type="ECO:0000256" key="5">
    <source>
        <dbReference type="SAM" id="Phobius"/>
    </source>
</evidence>
<dbReference type="AlphaFoldDB" id="A0A812SIS6"/>
<dbReference type="OrthoDB" id="1684102at2759"/>
<comment type="caution">
    <text evidence="7">The sequence shown here is derived from an EMBL/GenBank/DDBJ whole genome shotgun (WGS) entry which is preliminary data.</text>
</comment>
<accession>A0A812SIS6</accession>
<evidence type="ECO:0000259" key="6">
    <source>
        <dbReference type="Pfam" id="PF01490"/>
    </source>
</evidence>
<dbReference type="EMBL" id="CAJNDS010002452">
    <property type="protein sequence ID" value="CAE7481569.1"/>
    <property type="molecule type" value="Genomic_DNA"/>
</dbReference>
<evidence type="ECO:0000313" key="8">
    <source>
        <dbReference type="Proteomes" id="UP000604046"/>
    </source>
</evidence>
<sequence length="412" mass="43297">MLKAIMGAGGFALPWAFARLGLVGGGVALFSSAALGLISIRELAALKRQTEIQQNMVGATYVDVARVVLGEAGAVAVYGLSIMCSVGVTSAYLAFVASTLQSLFPGRSYSHCLLSAAGFVLPTTWLRDFAMLSKLSQSGTFAVLLGYLVTIQSGSYAQANEPLATRLQGLHSMSLGPDSWQDLAQGFGPVAFLFCIHFLLFPVMTSARSSATPGKFVQLAAVAFLSAGMVNAMFAYTCLALFGSRVSSIVLNDVGQGTLYLVATKLLLCADLLCSYPLVFAAGREIVERSLFEPQTYPSSQKEALKDSHKLPGLTNMGRGGEAGLLVEPKRCGLRLLLVAATVIVAQLDFAAILSLVGGVAQVCLAFVLPPLMALRLLGSIMGRWRLAANLFLLKTGVAAVSFSLFAGLSSN</sequence>
<dbReference type="PANTHER" id="PTHR22950:SF349">
    <property type="entry name" value="AMINO ACID TRANSPORTER TRANSMEMBRANE DOMAIN-CONTAINING PROTEIN"/>
    <property type="match status" value="1"/>
</dbReference>
<feature type="transmembrane region" description="Helical" evidence="5">
    <location>
        <begin position="20"/>
        <end position="40"/>
    </location>
</feature>
<dbReference type="Proteomes" id="UP000604046">
    <property type="component" value="Unassembled WGS sequence"/>
</dbReference>
<feature type="transmembrane region" description="Helical" evidence="5">
    <location>
        <begin position="336"/>
        <end position="354"/>
    </location>
</feature>
<comment type="subcellular location">
    <subcellularLocation>
        <location evidence="1">Membrane</location>
        <topology evidence="1">Multi-pass membrane protein</topology>
    </subcellularLocation>
</comment>
<dbReference type="Pfam" id="PF01490">
    <property type="entry name" value="Aa_trans"/>
    <property type="match status" value="1"/>
</dbReference>
<feature type="transmembrane region" description="Helical" evidence="5">
    <location>
        <begin position="360"/>
        <end position="379"/>
    </location>
</feature>
<feature type="transmembrane region" description="Helical" evidence="5">
    <location>
        <begin position="183"/>
        <end position="204"/>
    </location>
</feature>
<dbReference type="PANTHER" id="PTHR22950">
    <property type="entry name" value="AMINO ACID TRANSPORTER"/>
    <property type="match status" value="1"/>
</dbReference>
<evidence type="ECO:0000256" key="1">
    <source>
        <dbReference type="ARBA" id="ARBA00004141"/>
    </source>
</evidence>
<dbReference type="GO" id="GO:0015179">
    <property type="term" value="F:L-amino acid transmembrane transporter activity"/>
    <property type="evidence" value="ECO:0007669"/>
    <property type="project" value="TreeGrafter"/>
</dbReference>
<keyword evidence="3 5" id="KW-1133">Transmembrane helix</keyword>
<gene>
    <name evidence="7" type="primary">AVT3</name>
    <name evidence="7" type="ORF">SNAT2548_LOCUS27037</name>
</gene>
<feature type="domain" description="Amino acid transporter transmembrane" evidence="6">
    <location>
        <begin position="2"/>
        <end position="407"/>
    </location>
</feature>
<keyword evidence="2 5" id="KW-0812">Transmembrane</keyword>
<dbReference type="GO" id="GO:0005774">
    <property type="term" value="C:vacuolar membrane"/>
    <property type="evidence" value="ECO:0007669"/>
    <property type="project" value="TreeGrafter"/>
</dbReference>
<evidence type="ECO:0000313" key="7">
    <source>
        <dbReference type="EMBL" id="CAE7481569.1"/>
    </source>
</evidence>
<keyword evidence="8" id="KW-1185">Reference proteome</keyword>
<feature type="transmembrane region" description="Helical" evidence="5">
    <location>
        <begin position="262"/>
        <end position="282"/>
    </location>
</feature>
<evidence type="ECO:0000256" key="4">
    <source>
        <dbReference type="ARBA" id="ARBA00023136"/>
    </source>
</evidence>
<proteinExistence type="predicted"/>
<name>A0A812SIS6_9DINO</name>
<protein>
    <submittedName>
        <fullName evidence="7">AVT3 protein</fullName>
    </submittedName>
</protein>
<reference evidence="7" key="1">
    <citation type="submission" date="2021-02" db="EMBL/GenBank/DDBJ databases">
        <authorList>
            <person name="Dougan E. K."/>
            <person name="Rhodes N."/>
            <person name="Thang M."/>
            <person name="Chan C."/>
        </authorList>
    </citation>
    <scope>NUCLEOTIDE SEQUENCE</scope>
</reference>
<keyword evidence="4 5" id="KW-0472">Membrane</keyword>
<feature type="transmembrane region" description="Helical" evidence="5">
    <location>
        <begin position="216"/>
        <end position="242"/>
    </location>
</feature>
<organism evidence="7 8">
    <name type="scientific">Symbiodinium natans</name>
    <dbReference type="NCBI Taxonomy" id="878477"/>
    <lineage>
        <taxon>Eukaryota</taxon>
        <taxon>Sar</taxon>
        <taxon>Alveolata</taxon>
        <taxon>Dinophyceae</taxon>
        <taxon>Suessiales</taxon>
        <taxon>Symbiodiniaceae</taxon>
        <taxon>Symbiodinium</taxon>
    </lineage>
</organism>
<evidence type="ECO:0000256" key="3">
    <source>
        <dbReference type="ARBA" id="ARBA00022989"/>
    </source>
</evidence>
<feature type="transmembrane region" description="Helical" evidence="5">
    <location>
        <begin position="75"/>
        <end position="96"/>
    </location>
</feature>
<evidence type="ECO:0000256" key="2">
    <source>
        <dbReference type="ARBA" id="ARBA00022692"/>
    </source>
</evidence>
<feature type="transmembrane region" description="Helical" evidence="5">
    <location>
        <begin position="391"/>
        <end position="409"/>
    </location>
</feature>